<proteinExistence type="predicted"/>
<accession>A0ACC2AHQ6</accession>
<sequence>MDEAPGAKRWLPLEANPDVMNQFVQGLGLRDGTAFGDVYGFDDELLSMVPTPVLAVLFLYPLNSESEAAQLEEQERILTGQRVSNEVYFMKQTVGNACGTVGLLHAIGNNISQINLEEGSYFQKFFQSTAQMSPDERARFLESDTELEGAHCLAACGGDTAPPDSSDSVDLHFICFVCVEGGLYELDGRKSQPVYHGSSSPETVLKVKYCLSFLFYASLRRIMILIRCLVAGYCQGCAKLHFKESRLYQLQSHSSF</sequence>
<comment type="caution">
    <text evidence="1">The sequence shown here is derived from an EMBL/GenBank/DDBJ whole genome shotgun (WGS) entry which is preliminary data.</text>
</comment>
<keyword evidence="2" id="KW-1185">Reference proteome</keyword>
<name>A0ACC2AHQ6_DIPCM</name>
<reference evidence="2" key="1">
    <citation type="journal article" date="2024" name="Proc. Natl. Acad. Sci. U.S.A.">
        <title>Extraordinary preservation of gene collinearity over three hundred million years revealed in homosporous lycophytes.</title>
        <authorList>
            <person name="Li C."/>
            <person name="Wickell D."/>
            <person name="Kuo L.Y."/>
            <person name="Chen X."/>
            <person name="Nie B."/>
            <person name="Liao X."/>
            <person name="Peng D."/>
            <person name="Ji J."/>
            <person name="Jenkins J."/>
            <person name="Williams M."/>
            <person name="Shu S."/>
            <person name="Plott C."/>
            <person name="Barry K."/>
            <person name="Rajasekar S."/>
            <person name="Grimwood J."/>
            <person name="Han X."/>
            <person name="Sun S."/>
            <person name="Hou Z."/>
            <person name="He W."/>
            <person name="Dai G."/>
            <person name="Sun C."/>
            <person name="Schmutz J."/>
            <person name="Leebens-Mack J.H."/>
            <person name="Li F.W."/>
            <person name="Wang L."/>
        </authorList>
    </citation>
    <scope>NUCLEOTIDE SEQUENCE [LARGE SCALE GENOMIC DNA]</scope>
    <source>
        <strain evidence="2">cv. PW_Plant_1</strain>
    </source>
</reference>
<dbReference type="EMBL" id="CM055113">
    <property type="protein sequence ID" value="KAJ7516617.1"/>
    <property type="molecule type" value="Genomic_DNA"/>
</dbReference>
<protein>
    <submittedName>
        <fullName evidence="1">Uncharacterized protein</fullName>
    </submittedName>
</protein>
<gene>
    <name evidence="1" type="ORF">O6H91_22G064500</name>
</gene>
<evidence type="ECO:0000313" key="2">
    <source>
        <dbReference type="Proteomes" id="UP001162992"/>
    </source>
</evidence>
<dbReference type="Proteomes" id="UP001162992">
    <property type="component" value="Chromosome 22"/>
</dbReference>
<evidence type="ECO:0000313" key="1">
    <source>
        <dbReference type="EMBL" id="KAJ7516617.1"/>
    </source>
</evidence>
<organism evidence="1 2">
    <name type="scientific">Diphasiastrum complanatum</name>
    <name type="common">Issler's clubmoss</name>
    <name type="synonym">Lycopodium complanatum</name>
    <dbReference type="NCBI Taxonomy" id="34168"/>
    <lineage>
        <taxon>Eukaryota</taxon>
        <taxon>Viridiplantae</taxon>
        <taxon>Streptophyta</taxon>
        <taxon>Embryophyta</taxon>
        <taxon>Tracheophyta</taxon>
        <taxon>Lycopodiopsida</taxon>
        <taxon>Lycopodiales</taxon>
        <taxon>Lycopodiaceae</taxon>
        <taxon>Lycopodioideae</taxon>
        <taxon>Diphasiastrum</taxon>
    </lineage>
</organism>